<dbReference type="Gene3D" id="3.40.50.1820">
    <property type="entry name" value="alpha/beta hydrolase"/>
    <property type="match status" value="1"/>
</dbReference>
<evidence type="ECO:0000313" key="1">
    <source>
        <dbReference type="EMBL" id="MTD53603.1"/>
    </source>
</evidence>
<accession>A0A6N7YXK4</accession>
<organism evidence="1 2">
    <name type="scientific">Amycolatopsis pithecellobii</name>
    <dbReference type="NCBI Taxonomy" id="664692"/>
    <lineage>
        <taxon>Bacteria</taxon>
        <taxon>Bacillati</taxon>
        <taxon>Actinomycetota</taxon>
        <taxon>Actinomycetes</taxon>
        <taxon>Pseudonocardiales</taxon>
        <taxon>Pseudonocardiaceae</taxon>
        <taxon>Amycolatopsis</taxon>
    </lineage>
</organism>
<gene>
    <name evidence="1" type="ORF">GKO32_06340</name>
</gene>
<dbReference type="EMBL" id="WMBA01000006">
    <property type="protein sequence ID" value="MTD53603.1"/>
    <property type="molecule type" value="Genomic_DNA"/>
</dbReference>
<name>A0A6N7YXK4_9PSEU</name>
<dbReference type="SUPFAM" id="SSF53474">
    <property type="entry name" value="alpha/beta-Hydrolases"/>
    <property type="match status" value="1"/>
</dbReference>
<sequence length="267" mass="28978">MLRVLGVHGIGTHRYHRRTGSPEQAATALATDWFRHLGTAMPANSNVDLRVAYYAHLLHPDCGSPIKDDPAMLEPAEQQLFAGWLTLLNPTLERNAQDAGAWLARTHGSAARLFAMTFSRELNTYLSDRHAREAARLAVADAIGALRPDVVVAHSLGSIVAYETLWAHQNHDVRLFVTLGSPLAMPGVVADRLEPCDENRKPPRVAHWINIADPGDIAAVPAGGLAQRFGVDEDLPISAGMWEFQTPGAYLRSTDVSGVIFGRGALT</sequence>
<evidence type="ECO:0000313" key="2">
    <source>
        <dbReference type="Proteomes" id="UP000440096"/>
    </source>
</evidence>
<keyword evidence="2" id="KW-1185">Reference proteome</keyword>
<protein>
    <submittedName>
        <fullName evidence="1">Serine peptidase</fullName>
    </submittedName>
</protein>
<dbReference type="RefSeq" id="WP_154755828.1">
    <property type="nucleotide sequence ID" value="NZ_WMBA01000006.1"/>
</dbReference>
<comment type="caution">
    <text evidence="1">The sequence shown here is derived from an EMBL/GenBank/DDBJ whole genome shotgun (WGS) entry which is preliminary data.</text>
</comment>
<dbReference type="InterPro" id="IPR029058">
    <property type="entry name" value="AB_hydrolase_fold"/>
</dbReference>
<dbReference type="Proteomes" id="UP000440096">
    <property type="component" value="Unassembled WGS sequence"/>
</dbReference>
<reference evidence="1 2" key="1">
    <citation type="submission" date="2019-11" db="EMBL/GenBank/DDBJ databases">
        <title>Draft genome of Amycolatopsis RM579.</title>
        <authorList>
            <person name="Duangmal K."/>
            <person name="Mingma R."/>
        </authorList>
    </citation>
    <scope>NUCLEOTIDE SEQUENCE [LARGE SCALE GENOMIC DNA]</scope>
    <source>
        <strain evidence="1 2">RM579</strain>
    </source>
</reference>
<dbReference type="OrthoDB" id="3483116at2"/>
<proteinExistence type="predicted"/>
<dbReference type="AlphaFoldDB" id="A0A6N7YXK4"/>